<keyword evidence="2" id="KW-1185">Reference proteome</keyword>
<gene>
    <name evidence="1" type="ORF">CGOC_LOCUS7452</name>
</gene>
<reference evidence="1 2" key="1">
    <citation type="submission" date="2018-11" db="EMBL/GenBank/DDBJ databases">
        <authorList>
            <consortium name="Pathogen Informatics"/>
        </authorList>
    </citation>
    <scope>NUCLEOTIDE SEQUENCE [LARGE SCALE GENOMIC DNA]</scope>
</reference>
<accession>A0A3P6UM71</accession>
<proteinExistence type="predicted"/>
<name>A0A3P6UM71_CYLGO</name>
<dbReference type="OrthoDB" id="5855348at2759"/>
<protein>
    <submittedName>
        <fullName evidence="1">Uncharacterized protein</fullName>
    </submittedName>
</protein>
<dbReference type="AlphaFoldDB" id="A0A3P6UM71"/>
<evidence type="ECO:0000313" key="2">
    <source>
        <dbReference type="Proteomes" id="UP000271889"/>
    </source>
</evidence>
<dbReference type="Proteomes" id="UP000271889">
    <property type="component" value="Unassembled WGS sequence"/>
</dbReference>
<dbReference type="EMBL" id="UYRV01025942">
    <property type="protein sequence ID" value="VDK78411.1"/>
    <property type="molecule type" value="Genomic_DNA"/>
</dbReference>
<organism evidence="1 2">
    <name type="scientific">Cylicostephanus goldi</name>
    <name type="common">Nematode worm</name>
    <dbReference type="NCBI Taxonomy" id="71465"/>
    <lineage>
        <taxon>Eukaryota</taxon>
        <taxon>Metazoa</taxon>
        <taxon>Ecdysozoa</taxon>
        <taxon>Nematoda</taxon>
        <taxon>Chromadorea</taxon>
        <taxon>Rhabditida</taxon>
        <taxon>Rhabditina</taxon>
        <taxon>Rhabditomorpha</taxon>
        <taxon>Strongyloidea</taxon>
        <taxon>Strongylidae</taxon>
        <taxon>Cylicostephanus</taxon>
    </lineage>
</organism>
<sequence>MFIGDVFNYGSDTEGYDMELELLSRVAYDVFALPTLNTQIALWAYGYTNYPRNILDALNKMTKNYDEFDQLLLRMDYANVSDVINTERAIEVINEMVEEKLNCMVFFSAQSDTADLPRLEPKNEGIETLVAVGLKGEPIIEQKKIKKGFSLLEPCE</sequence>
<evidence type="ECO:0000313" key="1">
    <source>
        <dbReference type="EMBL" id="VDK78411.1"/>
    </source>
</evidence>